<dbReference type="RefSeq" id="WP_286353888.1">
    <property type="nucleotide sequence ID" value="NZ_AP027079.1"/>
</dbReference>
<evidence type="ECO:0000256" key="11">
    <source>
        <dbReference type="ARBA" id="ARBA00023136"/>
    </source>
</evidence>
<feature type="transmembrane region" description="Helical" evidence="12">
    <location>
        <begin position="157"/>
        <end position="179"/>
    </location>
</feature>
<evidence type="ECO:0000256" key="6">
    <source>
        <dbReference type="ARBA" id="ARBA00022692"/>
    </source>
</evidence>
<proteinExistence type="inferred from homology"/>
<comment type="subcellular location">
    <subcellularLocation>
        <location evidence="1">Cell membrane</location>
        <topology evidence="1">Multi-pass membrane protein</topology>
    </subcellularLocation>
</comment>
<name>A0ABN6V1W7_9BACT</name>
<protein>
    <submittedName>
        <fullName evidence="13">Cytochrome c oxidase assembly protein</fullName>
    </submittedName>
</protein>
<keyword evidence="7" id="KW-0479">Metal-binding</keyword>
<comment type="similarity">
    <text evidence="2">Belongs to the cytochrome ubiquinol oxidase subunit 2 family.</text>
</comment>
<sequence length="341" mass="37038">MLESIWFVIWGVAWAVYFMLDGFDLGLGTLFPFLAKDETEKRILVNAMGPFWDGNEVWLITAGGVTFAAFPRAYAIMFSGLYTPLMLLLFALILRGVAFEFRGKVDSARWRATWDACLVVGSFLPALLLGVAFANIFKGLPLDAAGLFHGNLFTLLNPYGLLGGALFVLIFAVHGALWLTTRTEGELQARAGRMATSLWLVEAVAAVAFLALTWFSTRLWQNVLAKPALLVLPLLAVAGLLLTRVFAAQGAWWKAWFASSALILGAVLFGVAGLFPNLLPSSLDPAASVTAFNAASSPLTLKIMLGVVLCFLPVVIGYQLWVYLTFRDTVTAESISRGPAY</sequence>
<evidence type="ECO:0000256" key="5">
    <source>
        <dbReference type="ARBA" id="ARBA00022617"/>
    </source>
</evidence>
<dbReference type="EMBL" id="AP027079">
    <property type="protein sequence ID" value="BDU70170.1"/>
    <property type="molecule type" value="Genomic_DNA"/>
</dbReference>
<keyword evidence="14" id="KW-1185">Reference proteome</keyword>
<dbReference type="InterPro" id="IPR003317">
    <property type="entry name" value="Cyt-d_oxidase_su2"/>
</dbReference>
<feature type="transmembrane region" description="Helical" evidence="12">
    <location>
        <begin position="113"/>
        <end position="137"/>
    </location>
</feature>
<evidence type="ECO:0000313" key="13">
    <source>
        <dbReference type="EMBL" id="BDU70170.1"/>
    </source>
</evidence>
<evidence type="ECO:0000256" key="1">
    <source>
        <dbReference type="ARBA" id="ARBA00004651"/>
    </source>
</evidence>
<keyword evidence="6 12" id="KW-0812">Transmembrane</keyword>
<evidence type="ECO:0000256" key="3">
    <source>
        <dbReference type="ARBA" id="ARBA00022448"/>
    </source>
</evidence>
<keyword evidence="5" id="KW-0349">Heme</keyword>
<dbReference type="Pfam" id="PF02322">
    <property type="entry name" value="Cyt_bd_oxida_II"/>
    <property type="match status" value="1"/>
</dbReference>
<dbReference type="PIRSF" id="PIRSF000267">
    <property type="entry name" value="Cyt_oxidse_sub2"/>
    <property type="match status" value="1"/>
</dbReference>
<evidence type="ECO:0000256" key="10">
    <source>
        <dbReference type="ARBA" id="ARBA00023004"/>
    </source>
</evidence>
<dbReference type="NCBIfam" id="TIGR00203">
    <property type="entry name" value="cydB"/>
    <property type="match status" value="1"/>
</dbReference>
<accession>A0ABN6V1W7</accession>
<keyword evidence="4" id="KW-1003">Cell membrane</keyword>
<keyword evidence="11 12" id="KW-0472">Membrane</keyword>
<evidence type="ECO:0000256" key="8">
    <source>
        <dbReference type="ARBA" id="ARBA00022982"/>
    </source>
</evidence>
<feature type="transmembrane region" description="Helical" evidence="12">
    <location>
        <begin position="223"/>
        <end position="243"/>
    </location>
</feature>
<dbReference type="PANTHER" id="PTHR43141">
    <property type="entry name" value="CYTOCHROME BD2 SUBUNIT II"/>
    <property type="match status" value="1"/>
</dbReference>
<feature type="transmembrane region" description="Helical" evidence="12">
    <location>
        <begin position="303"/>
        <end position="324"/>
    </location>
</feature>
<gene>
    <name evidence="13" type="primary">cydB_2</name>
    <name evidence="13" type="ORF">GETHOR_22710</name>
</gene>
<keyword evidence="10" id="KW-0408">Iron</keyword>
<evidence type="ECO:0000256" key="4">
    <source>
        <dbReference type="ARBA" id="ARBA00022475"/>
    </source>
</evidence>
<evidence type="ECO:0000256" key="9">
    <source>
        <dbReference type="ARBA" id="ARBA00022989"/>
    </source>
</evidence>
<dbReference type="Proteomes" id="UP001242010">
    <property type="component" value="Chromosome"/>
</dbReference>
<organism evidence="13 14">
    <name type="scientific">Geothrix oryzae</name>
    <dbReference type="NCBI Taxonomy" id="2927975"/>
    <lineage>
        <taxon>Bacteria</taxon>
        <taxon>Pseudomonadati</taxon>
        <taxon>Acidobacteriota</taxon>
        <taxon>Holophagae</taxon>
        <taxon>Holophagales</taxon>
        <taxon>Holophagaceae</taxon>
        <taxon>Geothrix</taxon>
    </lineage>
</organism>
<keyword evidence="8" id="KW-0249">Electron transport</keyword>
<keyword evidence="9 12" id="KW-1133">Transmembrane helix</keyword>
<evidence type="ECO:0000313" key="14">
    <source>
        <dbReference type="Proteomes" id="UP001242010"/>
    </source>
</evidence>
<evidence type="ECO:0000256" key="2">
    <source>
        <dbReference type="ARBA" id="ARBA00007543"/>
    </source>
</evidence>
<feature type="transmembrane region" description="Helical" evidence="12">
    <location>
        <begin position="6"/>
        <end position="35"/>
    </location>
</feature>
<feature type="transmembrane region" description="Helical" evidence="12">
    <location>
        <begin position="81"/>
        <end position="101"/>
    </location>
</feature>
<keyword evidence="3" id="KW-0813">Transport</keyword>
<evidence type="ECO:0000256" key="7">
    <source>
        <dbReference type="ARBA" id="ARBA00022723"/>
    </source>
</evidence>
<feature type="transmembrane region" description="Helical" evidence="12">
    <location>
        <begin position="199"/>
        <end position="217"/>
    </location>
</feature>
<evidence type="ECO:0000256" key="12">
    <source>
        <dbReference type="SAM" id="Phobius"/>
    </source>
</evidence>
<reference evidence="14" key="1">
    <citation type="journal article" date="2023" name="Int. J. Syst. Evol. Microbiol.">
        <title>Mesoterricola silvestris gen. nov., sp. nov., Mesoterricola sediminis sp. nov., Geothrix oryzae sp. nov., Geothrix edaphica sp. nov., Geothrix rubra sp. nov., and Geothrix limicola sp. nov., six novel members of Acidobacteriota isolated from soils.</title>
        <authorList>
            <person name="Itoh H."/>
            <person name="Sugisawa Y."/>
            <person name="Mise K."/>
            <person name="Xu Z."/>
            <person name="Kuniyasu M."/>
            <person name="Ushijima N."/>
            <person name="Kawano K."/>
            <person name="Kobayashi E."/>
            <person name="Shiratori Y."/>
            <person name="Masuda Y."/>
            <person name="Senoo K."/>
        </authorList>
    </citation>
    <scope>NUCLEOTIDE SEQUENCE [LARGE SCALE GENOMIC DNA]</scope>
    <source>
        <strain evidence="14">Red222</strain>
    </source>
</reference>
<feature type="transmembrane region" description="Helical" evidence="12">
    <location>
        <begin position="255"/>
        <end position="275"/>
    </location>
</feature>
<dbReference type="PANTHER" id="PTHR43141:SF5">
    <property type="entry name" value="CYTOCHROME BD-I UBIQUINOL OXIDASE SUBUNIT 2"/>
    <property type="match status" value="1"/>
</dbReference>